<gene>
    <name evidence="1" type="ORF">PISMIDRAFT_677919</name>
</gene>
<name>A0A0C9ZYJ5_9AGAM</name>
<reference evidence="1 2" key="1">
    <citation type="submission" date="2014-04" db="EMBL/GenBank/DDBJ databases">
        <authorList>
            <consortium name="DOE Joint Genome Institute"/>
            <person name="Kuo A."/>
            <person name="Kohler A."/>
            <person name="Costa M.D."/>
            <person name="Nagy L.G."/>
            <person name="Floudas D."/>
            <person name="Copeland A."/>
            <person name="Barry K.W."/>
            <person name="Cichocki N."/>
            <person name="Veneault-Fourrey C."/>
            <person name="LaButti K."/>
            <person name="Lindquist E.A."/>
            <person name="Lipzen A."/>
            <person name="Lundell T."/>
            <person name="Morin E."/>
            <person name="Murat C."/>
            <person name="Sun H."/>
            <person name="Tunlid A."/>
            <person name="Henrissat B."/>
            <person name="Grigoriev I.V."/>
            <person name="Hibbett D.S."/>
            <person name="Martin F."/>
            <person name="Nordberg H.P."/>
            <person name="Cantor M.N."/>
            <person name="Hua S.X."/>
        </authorList>
    </citation>
    <scope>NUCLEOTIDE SEQUENCE [LARGE SCALE GENOMIC DNA]</scope>
    <source>
        <strain evidence="1 2">441</strain>
    </source>
</reference>
<accession>A0A0C9ZYJ5</accession>
<reference evidence="2" key="2">
    <citation type="submission" date="2015-01" db="EMBL/GenBank/DDBJ databases">
        <title>Evolutionary Origins and Diversification of the Mycorrhizal Mutualists.</title>
        <authorList>
            <consortium name="DOE Joint Genome Institute"/>
            <consortium name="Mycorrhizal Genomics Consortium"/>
            <person name="Kohler A."/>
            <person name="Kuo A."/>
            <person name="Nagy L.G."/>
            <person name="Floudas D."/>
            <person name="Copeland A."/>
            <person name="Barry K.W."/>
            <person name="Cichocki N."/>
            <person name="Veneault-Fourrey C."/>
            <person name="LaButti K."/>
            <person name="Lindquist E.A."/>
            <person name="Lipzen A."/>
            <person name="Lundell T."/>
            <person name="Morin E."/>
            <person name="Murat C."/>
            <person name="Riley R."/>
            <person name="Ohm R."/>
            <person name="Sun H."/>
            <person name="Tunlid A."/>
            <person name="Henrissat B."/>
            <person name="Grigoriev I.V."/>
            <person name="Hibbett D.S."/>
            <person name="Martin F."/>
        </authorList>
    </citation>
    <scope>NUCLEOTIDE SEQUENCE [LARGE SCALE GENOMIC DNA]</scope>
    <source>
        <strain evidence="2">441</strain>
    </source>
</reference>
<organism evidence="1 2">
    <name type="scientific">Pisolithus microcarpus 441</name>
    <dbReference type="NCBI Taxonomy" id="765257"/>
    <lineage>
        <taxon>Eukaryota</taxon>
        <taxon>Fungi</taxon>
        <taxon>Dikarya</taxon>
        <taxon>Basidiomycota</taxon>
        <taxon>Agaricomycotina</taxon>
        <taxon>Agaricomycetes</taxon>
        <taxon>Agaricomycetidae</taxon>
        <taxon>Boletales</taxon>
        <taxon>Sclerodermatineae</taxon>
        <taxon>Pisolithaceae</taxon>
        <taxon>Pisolithus</taxon>
    </lineage>
</organism>
<evidence type="ECO:0000313" key="1">
    <source>
        <dbReference type="EMBL" id="KIK24813.1"/>
    </source>
</evidence>
<protein>
    <submittedName>
        <fullName evidence="1">Uncharacterized protein</fullName>
    </submittedName>
</protein>
<dbReference type="HOGENOM" id="CLU_2606930_0_0_1"/>
<sequence>MLFIAGSRIPDTTGADWNCSNLELPKSGSSISSSVAHPCGNRTFSRAVNFKDLLFFSLSRGCSKFCEWFLFSVAGVGTS</sequence>
<proteinExistence type="predicted"/>
<evidence type="ECO:0000313" key="2">
    <source>
        <dbReference type="Proteomes" id="UP000054018"/>
    </source>
</evidence>
<dbReference type="EMBL" id="KN833713">
    <property type="protein sequence ID" value="KIK24813.1"/>
    <property type="molecule type" value="Genomic_DNA"/>
</dbReference>
<keyword evidence="2" id="KW-1185">Reference proteome</keyword>
<dbReference type="AlphaFoldDB" id="A0A0C9ZYJ5"/>
<dbReference type="Proteomes" id="UP000054018">
    <property type="component" value="Unassembled WGS sequence"/>
</dbReference>